<keyword evidence="2" id="KW-1185">Reference proteome</keyword>
<proteinExistence type="predicted"/>
<dbReference type="Proteomes" id="UP000228934">
    <property type="component" value="Unassembled WGS sequence"/>
</dbReference>
<dbReference type="OrthoDB" id="1920326at2759"/>
<gene>
    <name evidence="1" type="ORF">AB205_0161800</name>
</gene>
<evidence type="ECO:0008006" key="3">
    <source>
        <dbReference type="Google" id="ProtNLM"/>
    </source>
</evidence>
<dbReference type="AlphaFoldDB" id="A0A2G9SCW1"/>
<organism evidence="1 2">
    <name type="scientific">Aquarana catesbeiana</name>
    <name type="common">American bullfrog</name>
    <name type="synonym">Rana catesbeiana</name>
    <dbReference type="NCBI Taxonomy" id="8400"/>
    <lineage>
        <taxon>Eukaryota</taxon>
        <taxon>Metazoa</taxon>
        <taxon>Chordata</taxon>
        <taxon>Craniata</taxon>
        <taxon>Vertebrata</taxon>
        <taxon>Euteleostomi</taxon>
        <taxon>Amphibia</taxon>
        <taxon>Batrachia</taxon>
        <taxon>Anura</taxon>
        <taxon>Neobatrachia</taxon>
        <taxon>Ranoidea</taxon>
        <taxon>Ranidae</taxon>
        <taxon>Aquarana</taxon>
    </lineage>
</organism>
<sequence length="175" mass="20284">MKDHNSHDVLLLCTSCHAVSNYYDNNLKQQLAEEFCAPIGCEEGVRMLEDVTRRQVRSAARALLNASRLPEHRKEELLAEIKVFYCVEEVTEETLKEAANLETRIFNETYTPHGLKVVQCFATGGLKSLMELEKRWRQHFLDNMQPKFLPQQWSVDHNHSKLIKKYGEDLPIKLG</sequence>
<name>A0A2G9SCW1_AQUCT</name>
<dbReference type="EMBL" id="KV924727">
    <property type="protein sequence ID" value="PIO37967.1"/>
    <property type="molecule type" value="Genomic_DNA"/>
</dbReference>
<evidence type="ECO:0000313" key="1">
    <source>
        <dbReference type="EMBL" id="PIO37967.1"/>
    </source>
</evidence>
<protein>
    <recommendedName>
        <fullName evidence="3">Exonuclease 3'-5' domain-containing protein 2</fullName>
    </recommendedName>
</protein>
<reference evidence="2" key="1">
    <citation type="journal article" date="2017" name="Nat. Commun.">
        <title>The North American bullfrog draft genome provides insight into hormonal regulation of long noncoding RNA.</title>
        <authorList>
            <person name="Hammond S.A."/>
            <person name="Warren R.L."/>
            <person name="Vandervalk B.P."/>
            <person name="Kucuk E."/>
            <person name="Khan H."/>
            <person name="Gibb E.A."/>
            <person name="Pandoh P."/>
            <person name="Kirk H."/>
            <person name="Zhao Y."/>
            <person name="Jones M."/>
            <person name="Mungall A.J."/>
            <person name="Coope R."/>
            <person name="Pleasance S."/>
            <person name="Moore R.A."/>
            <person name="Holt R.A."/>
            <person name="Round J.M."/>
            <person name="Ohora S."/>
            <person name="Walle B.V."/>
            <person name="Veldhoen N."/>
            <person name="Helbing C.C."/>
            <person name="Birol I."/>
        </authorList>
    </citation>
    <scope>NUCLEOTIDE SEQUENCE [LARGE SCALE GENOMIC DNA]</scope>
</reference>
<evidence type="ECO:0000313" key="2">
    <source>
        <dbReference type="Proteomes" id="UP000228934"/>
    </source>
</evidence>
<accession>A0A2G9SCW1</accession>